<dbReference type="EMBL" id="QGKV02000759">
    <property type="protein sequence ID" value="KAF3562166.1"/>
    <property type="molecule type" value="Genomic_DNA"/>
</dbReference>
<protein>
    <submittedName>
        <fullName evidence="2">Uncharacterized protein</fullName>
    </submittedName>
</protein>
<gene>
    <name evidence="2" type="ORF">DY000_02016056</name>
</gene>
<evidence type="ECO:0000313" key="3">
    <source>
        <dbReference type="Proteomes" id="UP000266723"/>
    </source>
</evidence>
<evidence type="ECO:0000313" key="2">
    <source>
        <dbReference type="EMBL" id="KAF3562166.1"/>
    </source>
</evidence>
<dbReference type="Proteomes" id="UP000266723">
    <property type="component" value="Unassembled WGS sequence"/>
</dbReference>
<comment type="caution">
    <text evidence="2">The sequence shown here is derived from an EMBL/GenBank/DDBJ whole genome shotgun (WGS) entry which is preliminary data.</text>
</comment>
<feature type="transmembrane region" description="Helical" evidence="1">
    <location>
        <begin position="71"/>
        <end position="91"/>
    </location>
</feature>
<keyword evidence="1" id="KW-1133">Transmembrane helix</keyword>
<organism evidence="2 3">
    <name type="scientific">Brassica cretica</name>
    <name type="common">Mustard</name>
    <dbReference type="NCBI Taxonomy" id="69181"/>
    <lineage>
        <taxon>Eukaryota</taxon>
        <taxon>Viridiplantae</taxon>
        <taxon>Streptophyta</taxon>
        <taxon>Embryophyta</taxon>
        <taxon>Tracheophyta</taxon>
        <taxon>Spermatophyta</taxon>
        <taxon>Magnoliopsida</taxon>
        <taxon>eudicotyledons</taxon>
        <taxon>Gunneridae</taxon>
        <taxon>Pentapetalae</taxon>
        <taxon>rosids</taxon>
        <taxon>malvids</taxon>
        <taxon>Brassicales</taxon>
        <taxon>Brassicaceae</taxon>
        <taxon>Brassiceae</taxon>
        <taxon>Brassica</taxon>
    </lineage>
</organism>
<keyword evidence="1" id="KW-0812">Transmembrane</keyword>
<accession>A0ABQ7CQ44</accession>
<evidence type="ECO:0000256" key="1">
    <source>
        <dbReference type="SAM" id="Phobius"/>
    </source>
</evidence>
<sequence>MQLKPLLDAVGVEPVITCRQKSVFVSVFKLGEANDAFEAVFGVLGVEIYDGDGLENGGFDTGQFLDCNNDMVIAGNTMIVVIIVGFIINTISGTSGKLGFSYFPNLNGNRQYEFRFPQFGARRRGGTDQSNS</sequence>
<keyword evidence="1" id="KW-0472">Membrane</keyword>
<reference evidence="2 3" key="1">
    <citation type="journal article" date="2020" name="BMC Genomics">
        <title>Intraspecific diversification of the crop wild relative Brassica cretica Lam. using demographic model selection.</title>
        <authorList>
            <person name="Kioukis A."/>
            <person name="Michalopoulou V.A."/>
            <person name="Briers L."/>
            <person name="Pirintsos S."/>
            <person name="Studholme D.J."/>
            <person name="Pavlidis P."/>
            <person name="Sarris P.F."/>
        </authorList>
    </citation>
    <scope>NUCLEOTIDE SEQUENCE [LARGE SCALE GENOMIC DNA]</scope>
    <source>
        <strain evidence="3">cv. PFS-1207/04</strain>
    </source>
</reference>
<proteinExistence type="predicted"/>
<keyword evidence="3" id="KW-1185">Reference proteome</keyword>
<name>A0ABQ7CQ44_BRACR</name>